<proteinExistence type="predicted"/>
<evidence type="ECO:0000256" key="1">
    <source>
        <dbReference type="SAM" id="MobiDB-lite"/>
    </source>
</evidence>
<feature type="region of interest" description="Disordered" evidence="1">
    <location>
        <begin position="712"/>
        <end position="754"/>
    </location>
</feature>
<feature type="compositionally biased region" description="Acidic residues" evidence="1">
    <location>
        <begin position="741"/>
        <end position="754"/>
    </location>
</feature>
<dbReference type="InterPro" id="IPR046112">
    <property type="entry name" value="DUF6049"/>
</dbReference>
<dbReference type="EMBL" id="CP082781">
    <property type="protein sequence ID" value="UGS25706.1"/>
    <property type="molecule type" value="Genomic_DNA"/>
</dbReference>
<evidence type="ECO:0000313" key="4">
    <source>
        <dbReference type="EMBL" id="UGS25706.1"/>
    </source>
</evidence>
<dbReference type="Pfam" id="PF19516">
    <property type="entry name" value="DUF6049"/>
    <property type="match status" value="1"/>
</dbReference>
<feature type="chain" id="PRO_5045542696" evidence="3">
    <location>
        <begin position="39"/>
        <end position="754"/>
    </location>
</feature>
<feature type="compositionally biased region" description="Pro residues" evidence="1">
    <location>
        <begin position="327"/>
        <end position="337"/>
    </location>
</feature>
<keyword evidence="5" id="KW-1185">Reference proteome</keyword>
<feature type="compositionally biased region" description="Low complexity" evidence="1">
    <location>
        <begin position="314"/>
        <end position="326"/>
    </location>
</feature>
<feature type="transmembrane region" description="Helical" evidence="2">
    <location>
        <begin position="684"/>
        <end position="706"/>
    </location>
</feature>
<evidence type="ECO:0000313" key="5">
    <source>
        <dbReference type="Proteomes" id="UP001199642"/>
    </source>
</evidence>
<feature type="region of interest" description="Disordered" evidence="1">
    <location>
        <begin position="381"/>
        <end position="410"/>
    </location>
</feature>
<protein>
    <submittedName>
        <fullName evidence="4">DUF6049 family protein</fullName>
    </submittedName>
</protein>
<reference evidence="4 5" key="1">
    <citation type="submission" date="2023-01" db="EMBL/GenBank/DDBJ databases">
        <title>Characterization of estradiol degrading bacteria Microbacterium sp. MZT7 and reveal degrading genes through genome analysis.</title>
        <authorList>
            <person name="Hao P."/>
            <person name="Gao Y."/>
        </authorList>
    </citation>
    <scope>NUCLEOTIDE SEQUENCE [LARGE SCALE GENOMIC DNA]</scope>
    <source>
        <strain evidence="4 5">MZT7</strain>
    </source>
</reference>
<gene>
    <name evidence="4" type="ORF">K8F61_13680</name>
</gene>
<accession>A0ABY3RSL0</accession>
<evidence type="ECO:0000256" key="2">
    <source>
        <dbReference type="SAM" id="Phobius"/>
    </source>
</evidence>
<feature type="signal peptide" evidence="3">
    <location>
        <begin position="1"/>
        <end position="38"/>
    </location>
</feature>
<name>A0ABY3RSL0_9MICO</name>
<evidence type="ECO:0000256" key="3">
    <source>
        <dbReference type="SAM" id="SignalP"/>
    </source>
</evidence>
<keyword evidence="2" id="KW-0472">Membrane</keyword>
<organism evidence="4 5">
    <name type="scientific">Microbacterium resistens</name>
    <dbReference type="NCBI Taxonomy" id="156977"/>
    <lineage>
        <taxon>Bacteria</taxon>
        <taxon>Bacillati</taxon>
        <taxon>Actinomycetota</taxon>
        <taxon>Actinomycetes</taxon>
        <taxon>Micrococcales</taxon>
        <taxon>Microbacteriaceae</taxon>
        <taxon>Microbacterium</taxon>
    </lineage>
</organism>
<feature type="region of interest" description="Disordered" evidence="1">
    <location>
        <begin position="308"/>
        <end position="343"/>
    </location>
</feature>
<dbReference type="Proteomes" id="UP001199642">
    <property type="component" value="Chromosome"/>
</dbReference>
<dbReference type="RefSeq" id="WP_231819507.1">
    <property type="nucleotide sequence ID" value="NZ_CP082781.1"/>
</dbReference>
<sequence>MTSTPSPTPPRAMPASRVRRATRAVATAVALIVGAAVAVTAPDAAFATPTPTPTPEPAGLGITLVPEAHGTYGPGAPLGATIAIDNADDTALGAGRVRLEIGRTALGDRSAVQSWLSGEDAAAALSPLGEGATTPVDAEETSTVTVVVPAADVGALAPGVYPIRATFSAPAAAADAPSPAPVSAVSVLVVPRGPAPSVAVAVPVTASARGALLNAEELTALTAPDGALSTLLDGVAGTSAILAVDPAIPASIRALGSTAPATATAWLTRLETLPNERFPLRFGDADTAAQASAGLEAPLGVDTLEPLLRPQDFAPTGPGTDATATPTPTPSPTPDPTPTAATPELPDLAELVDVGATRDDLLWPRGEVSAADVATLSRYRTSAAATDDPTVSILPSTSFGQGEAQAPVPARGEVDGAPVLVSDAAVADALSRAAGEADALRRDAPLTEAVALLWFADPASPVLAGLDRADRRSAEGLRDAVTTLSGGRPASLGELLASPAAALTVVSAPAADRAGAVSTLLEDEERVAAFATVLEDPRQLTVRQRISVLRLLAVGRNRGEADFADALAAQRDDTRDTLDAVGLQPSNPILISAAVDVPVWLRNDLPYPVSVRLEAEPSDARLDVQRFTDVTGQPDGTTRLTIPVEARVASGEVDLRMTLTSPTGVPIGDAQVARLTVRAEWENIGLVILGAVAVLLIGGGIVRTVLRRRKAAVASSEDAAEGGTGSDGPDGVPQAEAPENEKDDTEKDDTENNE</sequence>
<keyword evidence="2" id="KW-1133">Transmembrane helix</keyword>
<keyword evidence="3" id="KW-0732">Signal</keyword>
<keyword evidence="2" id="KW-0812">Transmembrane</keyword>